<keyword evidence="11 20" id="KW-0812">Transmembrane</keyword>
<name>A0ABQ6PFM8_9GAMM</name>
<reference evidence="21 22" key="1">
    <citation type="journal article" date="2024" name="Dis. Aquat. Organ.">
        <title>Francisella sciaenopsi sp. nov. isolated from diseased red drum Sciaenops ocellatus in Florida, USA.</title>
        <authorList>
            <person name="Kawahara M."/>
            <person name="Cody T.T."/>
            <person name="Yanong R.P.E."/>
            <person name="Henderson E."/>
            <person name="Yazdi Z."/>
            <person name="Soto E."/>
        </authorList>
    </citation>
    <scope>NUCLEOTIDE SEQUENCE [LARGE SCALE GENOMIC DNA]</scope>
    <source>
        <strain evidence="21 22">R22-20-7</strain>
    </source>
</reference>
<gene>
    <name evidence="21" type="ORF">fsci_12380</name>
</gene>
<evidence type="ECO:0000256" key="4">
    <source>
        <dbReference type="ARBA" id="ARBA00010441"/>
    </source>
</evidence>
<keyword evidence="9 19" id="KW-0997">Cell inner membrane</keyword>
<evidence type="ECO:0000256" key="5">
    <source>
        <dbReference type="ARBA" id="ARBA00013195"/>
    </source>
</evidence>
<evidence type="ECO:0000256" key="2">
    <source>
        <dbReference type="ARBA" id="ARBA00001936"/>
    </source>
</evidence>
<evidence type="ECO:0000256" key="14">
    <source>
        <dbReference type="ARBA" id="ARBA00023136"/>
    </source>
</evidence>
<evidence type="ECO:0000256" key="8">
    <source>
        <dbReference type="ARBA" id="ARBA00022516"/>
    </source>
</evidence>
<feature type="transmembrane region" description="Helical" evidence="20">
    <location>
        <begin position="60"/>
        <end position="82"/>
    </location>
</feature>
<evidence type="ECO:0000256" key="11">
    <source>
        <dbReference type="ARBA" id="ARBA00022692"/>
    </source>
</evidence>
<feature type="transmembrane region" description="Helical" evidence="20">
    <location>
        <begin position="205"/>
        <end position="230"/>
    </location>
</feature>
<keyword evidence="10 19" id="KW-0808">Transferase</keyword>
<dbReference type="EC" id="2.7.8.24" evidence="5 19"/>
<keyword evidence="16 19" id="KW-0464">Manganese</keyword>
<dbReference type="InterPro" id="IPR026027">
    <property type="entry name" value="PcS"/>
</dbReference>
<evidence type="ECO:0000256" key="17">
    <source>
        <dbReference type="ARBA" id="ARBA00023264"/>
    </source>
</evidence>
<comment type="catalytic activity">
    <reaction evidence="1 19">
        <text>a CDP-1,2-diacyl-sn-glycerol + choline = a 1,2-diacyl-sn-glycero-3-phosphocholine + CMP + H(+)</text>
        <dbReference type="Rhea" id="RHEA:14597"/>
        <dbReference type="ChEBI" id="CHEBI:15354"/>
        <dbReference type="ChEBI" id="CHEBI:15378"/>
        <dbReference type="ChEBI" id="CHEBI:57643"/>
        <dbReference type="ChEBI" id="CHEBI:58332"/>
        <dbReference type="ChEBI" id="CHEBI:60377"/>
        <dbReference type="EC" id="2.7.8.24"/>
    </reaction>
</comment>
<evidence type="ECO:0000256" key="19">
    <source>
        <dbReference type="PIRNR" id="PIRNR000851"/>
    </source>
</evidence>
<evidence type="ECO:0000256" key="6">
    <source>
        <dbReference type="ARBA" id="ARBA00015623"/>
    </source>
</evidence>
<evidence type="ECO:0000256" key="10">
    <source>
        <dbReference type="ARBA" id="ARBA00022679"/>
    </source>
</evidence>
<keyword evidence="17 19" id="KW-1208">Phospholipid metabolism</keyword>
<evidence type="ECO:0000256" key="12">
    <source>
        <dbReference type="ARBA" id="ARBA00022989"/>
    </source>
</evidence>
<evidence type="ECO:0000313" key="21">
    <source>
        <dbReference type="EMBL" id="GMN89752.1"/>
    </source>
</evidence>
<comment type="function">
    <text evidence="19">Condenses choline with CDP-diglyceride to produce phosphatidylcholine and CMP.</text>
</comment>
<comment type="similarity">
    <text evidence="4 19">Belongs to the CDP-alcohol phosphatidyltransferase class-I family.</text>
</comment>
<comment type="cofactor">
    <cofactor evidence="2 19">
        <name>Mn(2+)</name>
        <dbReference type="ChEBI" id="CHEBI:29035"/>
    </cofactor>
</comment>
<keyword evidence="7 19" id="KW-1003">Cell membrane</keyword>
<keyword evidence="12 20" id="KW-1133">Transmembrane helix</keyword>
<keyword evidence="14 19" id="KW-0472">Membrane</keyword>
<accession>A0ABQ6PFM8</accession>
<evidence type="ECO:0000256" key="1">
    <source>
        <dbReference type="ARBA" id="ARBA00000958"/>
    </source>
</evidence>
<keyword evidence="13 19" id="KW-0443">Lipid metabolism</keyword>
<evidence type="ECO:0000256" key="13">
    <source>
        <dbReference type="ARBA" id="ARBA00023098"/>
    </source>
</evidence>
<evidence type="ECO:0000256" key="18">
    <source>
        <dbReference type="ARBA" id="ARBA00033321"/>
    </source>
</evidence>
<feature type="transmembrane region" description="Helical" evidence="20">
    <location>
        <begin position="16"/>
        <end position="40"/>
    </location>
</feature>
<protein>
    <recommendedName>
        <fullName evidence="6 19">Phosphatidylcholine synthase</fullName>
        <shortName evidence="19">PC synthase</shortName>
        <shortName evidence="19">PCS</shortName>
        <ecNumber evidence="5 19">2.7.8.24</ecNumber>
    </recommendedName>
    <alternativeName>
        <fullName evidence="18 19">CDP-diglyceride-choline O-phosphatidyltransferase</fullName>
    </alternativeName>
</protein>
<evidence type="ECO:0000256" key="9">
    <source>
        <dbReference type="ARBA" id="ARBA00022519"/>
    </source>
</evidence>
<dbReference type="EMBL" id="BTHG01000004">
    <property type="protein sequence ID" value="GMN89752.1"/>
    <property type="molecule type" value="Genomic_DNA"/>
</dbReference>
<dbReference type="Proteomes" id="UP001628164">
    <property type="component" value="Unassembled WGS sequence"/>
</dbReference>
<comment type="caution">
    <text evidence="21">The sequence shown here is derived from an EMBL/GenBank/DDBJ whole genome shotgun (WGS) entry which is preliminary data.</text>
</comment>
<comment type="subcellular location">
    <subcellularLocation>
        <location evidence="3 19">Cell inner membrane</location>
        <topology evidence="3 19">Multi-pass membrane protein</topology>
    </subcellularLocation>
</comment>
<evidence type="ECO:0000256" key="15">
    <source>
        <dbReference type="ARBA" id="ARBA00023209"/>
    </source>
</evidence>
<keyword evidence="8 19" id="KW-0444">Lipid biosynthesis</keyword>
<evidence type="ECO:0000256" key="16">
    <source>
        <dbReference type="ARBA" id="ARBA00023211"/>
    </source>
</evidence>
<sequence length="261" mass="29962">MTNFKTHNTMQIIQKIYAWLVHLFTSLGAVFGILAIIFSIEAAKATVTNQIDLHHYYIKLSMFSIIMAIFIDSIDGSLARLVDIKKLAPLDGALLDNIIDFTTYSIVPCIWIYVSGIVSQEWLIPVVVMITISSSYQFCQTNAKTDDHFFVGFPSYWNVMAMYMLCFQSPQWINETVIIVLSIFSFVPIKYIYLSRTEHISKSKFIKTFTFIFTMLASISTFLAVLMYPIKTPTPFILIILIFSIFYILFSLKLNIKPVKN</sequence>
<organism evidence="21 22">
    <name type="scientific">Francisella sciaenopsi</name>
    <dbReference type="NCBI Taxonomy" id="3055034"/>
    <lineage>
        <taxon>Bacteria</taxon>
        <taxon>Pseudomonadati</taxon>
        <taxon>Pseudomonadota</taxon>
        <taxon>Gammaproteobacteria</taxon>
        <taxon>Thiotrichales</taxon>
        <taxon>Francisellaceae</taxon>
        <taxon>Francisella</taxon>
    </lineage>
</organism>
<feature type="transmembrane region" description="Helical" evidence="20">
    <location>
        <begin position="176"/>
        <end position="193"/>
    </location>
</feature>
<keyword evidence="15 19" id="KW-0594">Phospholipid biosynthesis</keyword>
<keyword evidence="22" id="KW-1185">Reference proteome</keyword>
<evidence type="ECO:0000256" key="7">
    <source>
        <dbReference type="ARBA" id="ARBA00022475"/>
    </source>
</evidence>
<proteinExistence type="inferred from homology"/>
<evidence type="ECO:0000256" key="20">
    <source>
        <dbReference type="SAM" id="Phobius"/>
    </source>
</evidence>
<dbReference type="Gene3D" id="1.20.120.1760">
    <property type="match status" value="1"/>
</dbReference>
<feature type="transmembrane region" description="Helical" evidence="20">
    <location>
        <begin position="236"/>
        <end position="256"/>
    </location>
</feature>
<evidence type="ECO:0000256" key="3">
    <source>
        <dbReference type="ARBA" id="ARBA00004429"/>
    </source>
</evidence>
<dbReference type="InterPro" id="IPR043130">
    <property type="entry name" value="CDP-OH_PTrfase_TM_dom"/>
</dbReference>
<evidence type="ECO:0000313" key="22">
    <source>
        <dbReference type="Proteomes" id="UP001628164"/>
    </source>
</evidence>
<dbReference type="PIRSF" id="PIRSF000851">
    <property type="entry name" value="PcS"/>
    <property type="match status" value="1"/>
</dbReference>